<evidence type="ECO:0000313" key="1">
    <source>
        <dbReference type="EMBL" id="BEK83428.1"/>
    </source>
</evidence>
<proteinExistence type="predicted"/>
<dbReference type="EMBL" id="AP028457">
    <property type="protein sequence ID" value="BEK83428.1"/>
    <property type="molecule type" value="Genomic_DNA"/>
</dbReference>
<dbReference type="Proteomes" id="UP001357973">
    <property type="component" value="Chromosome"/>
</dbReference>
<evidence type="ECO:0008006" key="3">
    <source>
        <dbReference type="Google" id="ProtNLM"/>
    </source>
</evidence>
<gene>
    <name evidence="1" type="ORF">B19861_13700</name>
</gene>
<dbReference type="RefSeq" id="WP_039774992.1">
    <property type="nucleotide sequence ID" value="NZ_AP028457.1"/>
</dbReference>
<reference evidence="1 2" key="1">
    <citation type="submission" date="2023-06" db="EMBL/GenBank/DDBJ databases">
        <title>Complete Genome Sequences of Bifidobacterium faecale strain JCM19861T was isolated from human faeces by Jung-Hye Choi et al. (2014).</title>
        <authorList>
            <person name="Okuhama S."/>
            <person name="Takahashi H."/>
            <person name="Imaizumi K."/>
            <person name="Nakayama S."/>
            <person name="Ogata Y."/>
            <person name="Suda W."/>
        </authorList>
    </citation>
    <scope>NUCLEOTIDE SEQUENCE [LARGE SCALE GENOMIC DNA]</scope>
    <source>
        <strain evidence="1 2">JCM 19861</strain>
    </source>
</reference>
<keyword evidence="2" id="KW-1185">Reference proteome</keyword>
<organism evidence="1 2">
    <name type="scientific">Bifidobacterium adolescentis</name>
    <dbReference type="NCBI Taxonomy" id="1680"/>
    <lineage>
        <taxon>Bacteria</taxon>
        <taxon>Bacillati</taxon>
        <taxon>Actinomycetota</taxon>
        <taxon>Actinomycetes</taxon>
        <taxon>Bifidobacteriales</taxon>
        <taxon>Bifidobacteriaceae</taxon>
        <taxon>Bifidobacterium</taxon>
    </lineage>
</organism>
<name>A0ABM8IQR0_BIFAD</name>
<accession>A0ABM8IQR0</accession>
<protein>
    <recommendedName>
        <fullName evidence="3">ImmA/IrrE family metallo-endopeptidase</fullName>
    </recommendedName>
</protein>
<evidence type="ECO:0000313" key="2">
    <source>
        <dbReference type="Proteomes" id="UP001357973"/>
    </source>
</evidence>
<sequence length="141" mass="16067">MPKTERTLDRRKSNLLLLADVLGVRVESAALPDDLCGLYDDKRRLVILDERLNWRQEACTLRHELFHAQHHDPGCGTGYGIACERRCRRETALALISPVDYGMAETVYEGNTWMMAVELGVTIQVLNDYRQLLYDSGVCVQ</sequence>